<dbReference type="GO" id="GO:0019700">
    <property type="term" value="P:organic phosphonate catabolic process"/>
    <property type="evidence" value="ECO:0007669"/>
    <property type="project" value="TreeGrafter"/>
</dbReference>
<dbReference type="InterPro" id="IPR003439">
    <property type="entry name" value="ABC_transporter-like_ATP-bd"/>
</dbReference>
<feature type="compositionally biased region" description="Low complexity" evidence="3">
    <location>
        <begin position="1"/>
        <end position="11"/>
    </location>
</feature>
<dbReference type="PROSITE" id="PS50893">
    <property type="entry name" value="ABC_TRANSPORTER_2"/>
    <property type="match status" value="1"/>
</dbReference>
<protein>
    <submittedName>
        <fullName evidence="5">Phosphonate C-P lyase system protein PhnK</fullName>
    </submittedName>
</protein>
<dbReference type="EMBL" id="PPPD01000001">
    <property type="protein sequence ID" value="PNY81436.1"/>
    <property type="molecule type" value="Genomic_DNA"/>
</dbReference>
<organism evidence="5 6">
    <name type="scientific">Deinococcus koreensis</name>
    <dbReference type="NCBI Taxonomy" id="2054903"/>
    <lineage>
        <taxon>Bacteria</taxon>
        <taxon>Thermotogati</taxon>
        <taxon>Deinococcota</taxon>
        <taxon>Deinococci</taxon>
        <taxon>Deinococcales</taxon>
        <taxon>Deinococcaceae</taxon>
        <taxon>Deinococcus</taxon>
    </lineage>
</organism>
<dbReference type="InterPro" id="IPR003593">
    <property type="entry name" value="AAA+_ATPase"/>
</dbReference>
<keyword evidence="5" id="KW-0456">Lyase</keyword>
<name>A0A2K3UY31_9DEIO</name>
<evidence type="ECO:0000256" key="3">
    <source>
        <dbReference type="SAM" id="MobiDB-lite"/>
    </source>
</evidence>
<evidence type="ECO:0000259" key="4">
    <source>
        <dbReference type="PROSITE" id="PS50893"/>
    </source>
</evidence>
<feature type="domain" description="ABC transporter" evidence="4">
    <location>
        <begin position="34"/>
        <end position="279"/>
    </location>
</feature>
<evidence type="ECO:0000256" key="2">
    <source>
        <dbReference type="ARBA" id="ARBA00022840"/>
    </source>
</evidence>
<dbReference type="GO" id="GO:0016887">
    <property type="term" value="F:ATP hydrolysis activity"/>
    <property type="evidence" value="ECO:0007669"/>
    <property type="project" value="InterPro"/>
</dbReference>
<evidence type="ECO:0000313" key="5">
    <source>
        <dbReference type="EMBL" id="PNY81436.1"/>
    </source>
</evidence>
<reference evidence="5 6" key="1">
    <citation type="submission" date="2018-01" db="EMBL/GenBank/DDBJ databases">
        <title>Deinococcus koreensis sp. nov., a radiation-resistant bacterium isolated from river water.</title>
        <authorList>
            <person name="Choi A."/>
        </authorList>
    </citation>
    <scope>NUCLEOTIDE SEQUENCE [LARGE SCALE GENOMIC DNA]</scope>
    <source>
        <strain evidence="5 6">SJW1-2</strain>
    </source>
</reference>
<dbReference type="PANTHER" id="PTHR42764">
    <property type="entry name" value="PHOSPHONATES UTILIZATION ATP-BINDING PROTEIN PHNK-RELATED"/>
    <property type="match status" value="1"/>
</dbReference>
<feature type="region of interest" description="Disordered" evidence="3">
    <location>
        <begin position="1"/>
        <end position="22"/>
    </location>
</feature>
<dbReference type="PANTHER" id="PTHR42764:SF1">
    <property type="entry name" value="PHOSPHONATES UTILIZATION ATP-BINDING PROTEIN PHNK-RELATED"/>
    <property type="match status" value="1"/>
</dbReference>
<comment type="caution">
    <text evidence="5">The sequence shown here is derived from an EMBL/GenBank/DDBJ whole genome shotgun (WGS) entry which is preliminary data.</text>
</comment>
<accession>A0A2K3UY31</accession>
<dbReference type="Gene3D" id="3.40.50.300">
    <property type="entry name" value="P-loop containing nucleotide triphosphate hydrolases"/>
    <property type="match status" value="1"/>
</dbReference>
<evidence type="ECO:0000256" key="1">
    <source>
        <dbReference type="ARBA" id="ARBA00022741"/>
    </source>
</evidence>
<dbReference type="GO" id="GO:0005524">
    <property type="term" value="F:ATP binding"/>
    <property type="evidence" value="ECO:0007669"/>
    <property type="project" value="UniProtKB-KW"/>
</dbReference>
<dbReference type="Pfam" id="PF00005">
    <property type="entry name" value="ABC_tran"/>
    <property type="match status" value="1"/>
</dbReference>
<keyword evidence="6" id="KW-1185">Reference proteome</keyword>
<dbReference type="InterPro" id="IPR012700">
    <property type="entry name" value="PhnK"/>
</dbReference>
<dbReference type="InterPro" id="IPR017871">
    <property type="entry name" value="ABC_transporter-like_CS"/>
</dbReference>
<evidence type="ECO:0000313" key="6">
    <source>
        <dbReference type="Proteomes" id="UP000236379"/>
    </source>
</evidence>
<dbReference type="AlphaFoldDB" id="A0A2K3UY31"/>
<dbReference type="SUPFAM" id="SSF52540">
    <property type="entry name" value="P-loop containing nucleoside triphosphate hydrolases"/>
    <property type="match status" value="1"/>
</dbReference>
<dbReference type="SMART" id="SM00382">
    <property type="entry name" value="AAA"/>
    <property type="match status" value="1"/>
</dbReference>
<proteinExistence type="predicted"/>
<sequence>MTVTSPAESAPPGGPGGELAELQPPRLMLDAPVLRACGLSRRYGRVTALQDVDVTLYPREVLGIVGESGSGKSSLLRLLNLEETPQGGSYHLNVPGAQGRDLLTLTRFERRELRVRHIGIVYQNPHLGLRMEHSSSGNVAERLVLAGERSFAALRQAGRVSLAASEFPLERLDDPPRELSGGMQQRVQLAKAIALKPALLLLDEPTTGLDVSVQALVLDTLRRVRRELGVAMVIVSHDLGVIRTLADRVMVMRGGQVVEVGLVDQVLDDPLHPYTQQLVHAKL</sequence>
<dbReference type="InterPro" id="IPR027417">
    <property type="entry name" value="P-loop_NTPase"/>
</dbReference>
<dbReference type="OrthoDB" id="9779287at2"/>
<dbReference type="PIRSF" id="PIRSF037116">
    <property type="entry name" value="CP_lyase_PhnK"/>
    <property type="match status" value="1"/>
</dbReference>
<dbReference type="RefSeq" id="WP_103311879.1">
    <property type="nucleotide sequence ID" value="NZ_PPPD01000001.1"/>
</dbReference>
<keyword evidence="2" id="KW-0067">ATP-binding</keyword>
<gene>
    <name evidence="5" type="primary">phnK</name>
    <name evidence="5" type="ORF">CVO96_08615</name>
</gene>
<keyword evidence="1" id="KW-0547">Nucleotide-binding</keyword>
<dbReference type="Proteomes" id="UP000236379">
    <property type="component" value="Unassembled WGS sequence"/>
</dbReference>
<dbReference type="PROSITE" id="PS00211">
    <property type="entry name" value="ABC_TRANSPORTER_1"/>
    <property type="match status" value="1"/>
</dbReference>
<dbReference type="GO" id="GO:0016829">
    <property type="term" value="F:lyase activity"/>
    <property type="evidence" value="ECO:0007669"/>
    <property type="project" value="UniProtKB-KW"/>
</dbReference>
<dbReference type="CDD" id="cd03257">
    <property type="entry name" value="ABC_NikE_OppD_transporters"/>
    <property type="match status" value="1"/>
</dbReference>